<evidence type="ECO:0000313" key="5">
    <source>
        <dbReference type="EMBL" id="QKS72228.1"/>
    </source>
</evidence>
<reference evidence="6" key="1">
    <citation type="submission" date="2019-07" db="EMBL/GenBank/DDBJ databases">
        <title>Bacillus alkalisoli sp. nov. isolated from saline soil.</title>
        <authorList>
            <person name="Sun J.-Q."/>
            <person name="Xu L."/>
        </authorList>
    </citation>
    <scope>NUCLEOTIDE SEQUENCE [LARGE SCALE GENOMIC DNA]</scope>
    <source>
        <strain evidence="6">M4U3P1</strain>
    </source>
</reference>
<keyword evidence="3 5" id="KW-0067">ATP-binding</keyword>
<dbReference type="Proteomes" id="UP000318138">
    <property type="component" value="Chromosome"/>
</dbReference>
<gene>
    <name evidence="5" type="ORF">FLK61_36925</name>
</gene>
<dbReference type="Pfam" id="PF00005">
    <property type="entry name" value="ABC_tran"/>
    <property type="match status" value="1"/>
</dbReference>
<dbReference type="PANTHER" id="PTHR42788">
    <property type="entry name" value="TAURINE IMPORT ATP-BINDING PROTEIN-RELATED"/>
    <property type="match status" value="1"/>
</dbReference>
<dbReference type="SUPFAM" id="SSF52540">
    <property type="entry name" value="P-loop containing nucleoside triphosphate hydrolases"/>
    <property type="match status" value="1"/>
</dbReference>
<dbReference type="PROSITE" id="PS50893">
    <property type="entry name" value="ABC_TRANSPORTER_2"/>
    <property type="match status" value="1"/>
</dbReference>
<keyword evidence="6" id="KW-1185">Reference proteome</keyword>
<evidence type="ECO:0000256" key="1">
    <source>
        <dbReference type="ARBA" id="ARBA00022448"/>
    </source>
</evidence>
<evidence type="ECO:0000256" key="2">
    <source>
        <dbReference type="ARBA" id="ARBA00022741"/>
    </source>
</evidence>
<dbReference type="KEGG" id="psua:FLK61_36925"/>
<dbReference type="InterPro" id="IPR027417">
    <property type="entry name" value="P-loop_NTPase"/>
</dbReference>
<dbReference type="InterPro" id="IPR003593">
    <property type="entry name" value="AAA+_ATPase"/>
</dbReference>
<sequence length="252" mass="27871">MSIQVEKVSRTFKGQLAVNDISFEVKQGEIVGLLGTSGCGKSTLLRAISGLDTGYDGTVRVNGKEKRGTSSELGVIFQEPRLMPWLTVIDNVCFGLTGSKRENYAKAREILNVVGLSDFEKHYPKQLSGGMAQRTAIARALVTEPSTLLLDEPFSALDAFTKLQLQDMVLDLWDNYQPTMVIVTHDIDEALALCDRVVILKGQPGELYKNIELNQPKPRDKADTELAKVKSQILESLEIGRKPIRPKVVREA</sequence>
<dbReference type="CDD" id="cd03293">
    <property type="entry name" value="ABC_NrtD_SsuB_transporters"/>
    <property type="match status" value="1"/>
</dbReference>
<evidence type="ECO:0000256" key="3">
    <source>
        <dbReference type="ARBA" id="ARBA00022840"/>
    </source>
</evidence>
<proteinExistence type="predicted"/>
<protein>
    <submittedName>
        <fullName evidence="5">ABC transporter ATP-binding protein</fullName>
    </submittedName>
</protein>
<dbReference type="GO" id="GO:0005524">
    <property type="term" value="F:ATP binding"/>
    <property type="evidence" value="ECO:0007669"/>
    <property type="project" value="UniProtKB-KW"/>
</dbReference>
<dbReference type="SMART" id="SM00382">
    <property type="entry name" value="AAA"/>
    <property type="match status" value="1"/>
</dbReference>
<organism evidence="5 6">
    <name type="scientific">Paenalkalicoccus suaedae</name>
    <dbReference type="NCBI Taxonomy" id="2592382"/>
    <lineage>
        <taxon>Bacteria</taxon>
        <taxon>Bacillati</taxon>
        <taxon>Bacillota</taxon>
        <taxon>Bacilli</taxon>
        <taxon>Bacillales</taxon>
        <taxon>Bacillaceae</taxon>
        <taxon>Paenalkalicoccus</taxon>
    </lineage>
</organism>
<accession>A0A859FHC0</accession>
<dbReference type="RefSeq" id="WP_176010212.1">
    <property type="nucleotide sequence ID" value="NZ_CP041372.2"/>
</dbReference>
<feature type="domain" description="ABC transporter" evidence="4">
    <location>
        <begin position="3"/>
        <end position="227"/>
    </location>
</feature>
<evidence type="ECO:0000259" key="4">
    <source>
        <dbReference type="PROSITE" id="PS50893"/>
    </source>
</evidence>
<dbReference type="AlphaFoldDB" id="A0A859FHC0"/>
<dbReference type="InterPro" id="IPR003439">
    <property type="entry name" value="ABC_transporter-like_ATP-bd"/>
</dbReference>
<evidence type="ECO:0000313" key="6">
    <source>
        <dbReference type="Proteomes" id="UP000318138"/>
    </source>
</evidence>
<dbReference type="PANTHER" id="PTHR42788:SF19">
    <property type="entry name" value="ALIPHATIC SULFONATES IMPORT ATP-BINDING PROTEIN SSUB 2"/>
    <property type="match status" value="1"/>
</dbReference>
<dbReference type="EMBL" id="CP041372">
    <property type="protein sequence ID" value="QKS72228.1"/>
    <property type="molecule type" value="Genomic_DNA"/>
</dbReference>
<dbReference type="InterPro" id="IPR050166">
    <property type="entry name" value="ABC_transporter_ATP-bind"/>
</dbReference>
<name>A0A859FHC0_9BACI</name>
<keyword evidence="2" id="KW-0547">Nucleotide-binding</keyword>
<keyword evidence="1" id="KW-0813">Transport</keyword>
<dbReference type="GO" id="GO:0016887">
    <property type="term" value="F:ATP hydrolysis activity"/>
    <property type="evidence" value="ECO:0007669"/>
    <property type="project" value="InterPro"/>
</dbReference>
<dbReference type="Gene3D" id="3.40.50.300">
    <property type="entry name" value="P-loop containing nucleotide triphosphate hydrolases"/>
    <property type="match status" value="1"/>
</dbReference>